<accession>A0A2M8GHR1</accession>
<dbReference type="InterPro" id="IPR003593">
    <property type="entry name" value="AAA+_ATPase"/>
</dbReference>
<protein>
    <recommendedName>
        <fullName evidence="1">AAA+ ATPase domain-containing protein</fullName>
    </recommendedName>
</protein>
<dbReference type="Pfam" id="PF13635">
    <property type="entry name" value="DUF4143"/>
    <property type="match status" value="1"/>
</dbReference>
<dbReference type="Pfam" id="PF13173">
    <property type="entry name" value="AAA_14"/>
    <property type="match status" value="1"/>
</dbReference>
<reference evidence="3" key="1">
    <citation type="submission" date="2017-09" db="EMBL/GenBank/DDBJ databases">
        <title>Depth-based differentiation of microbial function through sediment-hosted aquifers and enrichment of novel symbionts in the deep terrestrial subsurface.</title>
        <authorList>
            <person name="Probst A.J."/>
            <person name="Ladd B."/>
            <person name="Jarett J.K."/>
            <person name="Geller-Mcgrath D.E."/>
            <person name="Sieber C.M.K."/>
            <person name="Emerson J.B."/>
            <person name="Anantharaman K."/>
            <person name="Thomas B.C."/>
            <person name="Malmstrom R."/>
            <person name="Stieglmeier M."/>
            <person name="Klingl A."/>
            <person name="Woyke T."/>
            <person name="Ryan C.M."/>
            <person name="Banfield J.F."/>
        </authorList>
    </citation>
    <scope>NUCLEOTIDE SEQUENCE [LARGE SCALE GENOMIC DNA]</scope>
</reference>
<comment type="caution">
    <text evidence="2">The sequence shown here is derived from an EMBL/GenBank/DDBJ whole genome shotgun (WGS) entry which is preliminary data.</text>
</comment>
<evidence type="ECO:0000313" key="2">
    <source>
        <dbReference type="EMBL" id="PJC77043.1"/>
    </source>
</evidence>
<feature type="domain" description="AAA+ ATPase" evidence="1">
    <location>
        <begin position="22"/>
        <end position="201"/>
    </location>
</feature>
<dbReference type="PANTHER" id="PTHR43566">
    <property type="entry name" value="CONSERVED PROTEIN"/>
    <property type="match status" value="1"/>
</dbReference>
<dbReference type="InterPro" id="IPR025420">
    <property type="entry name" value="DUF4143"/>
</dbReference>
<dbReference type="EMBL" id="PFQN01000020">
    <property type="protein sequence ID" value="PJC77043.1"/>
    <property type="molecule type" value="Genomic_DNA"/>
</dbReference>
<dbReference type="Proteomes" id="UP000230384">
    <property type="component" value="Unassembled WGS sequence"/>
</dbReference>
<evidence type="ECO:0000259" key="1">
    <source>
        <dbReference type="SMART" id="SM00382"/>
    </source>
</evidence>
<organism evidence="2 3">
    <name type="scientific">Candidatus Shapirobacteria bacterium CG_4_8_14_3_um_filter_39_11</name>
    <dbReference type="NCBI Taxonomy" id="1974875"/>
    <lineage>
        <taxon>Bacteria</taxon>
        <taxon>Candidatus Shapironibacteriota</taxon>
    </lineage>
</organism>
<proteinExistence type="predicted"/>
<dbReference type="AlphaFoldDB" id="A0A2M8GHR1"/>
<sequence length="380" mass="44257">MCYTENVIYPRYYENLDNFLEPNKVVIIYGPRQVGKTTLLQNYLSQTKLKYKLDSGDNLQTQQILSSQNFSQILDYLEGYELYAIDEAQKIPNVGLGLKIIVDQIPDIKVIATGSSSFELSGQIGEPLTGRKKTLTLYPFSQVELAEINNPFELKNLLSELLIYGSYPAILTAQKKQRANLLEELVNSYLLRDILELEKVKGSKVLVDLLRLIAFQVGSEVSLSELGRQVGLDYKTVSRYLDLLEKSFVLYNLRGYSRNLRTEVTKKSKYFFYDNGVRNAIISNFNQVEMREDVGKLWENYLVSERLKAQEYKNIHANNFFWRTWEKQEVDWIEEREGKVFGYEFKYSQNKAKVPSNFKKIYPNSKIKIITKDNYQEFVL</sequence>
<evidence type="ECO:0000313" key="3">
    <source>
        <dbReference type="Proteomes" id="UP000230384"/>
    </source>
</evidence>
<gene>
    <name evidence="2" type="ORF">CO010_01235</name>
</gene>
<dbReference type="SMART" id="SM00382">
    <property type="entry name" value="AAA"/>
    <property type="match status" value="1"/>
</dbReference>
<dbReference type="PANTHER" id="PTHR43566:SF1">
    <property type="entry name" value="AAA+ ATPASE DOMAIN-CONTAINING PROTEIN"/>
    <property type="match status" value="1"/>
</dbReference>
<dbReference type="InterPro" id="IPR041682">
    <property type="entry name" value="AAA_14"/>
</dbReference>
<dbReference type="SUPFAM" id="SSF52540">
    <property type="entry name" value="P-loop containing nucleoside triphosphate hydrolases"/>
    <property type="match status" value="1"/>
</dbReference>
<dbReference type="InterPro" id="IPR027417">
    <property type="entry name" value="P-loop_NTPase"/>
</dbReference>
<name>A0A2M8GHR1_9BACT</name>
<dbReference type="Gene3D" id="3.40.50.300">
    <property type="entry name" value="P-loop containing nucleotide triphosphate hydrolases"/>
    <property type="match status" value="1"/>
</dbReference>